<name>A0A0V1AKL6_TRISP</name>
<comment type="caution">
    <text evidence="1">The sequence shown here is derived from an EMBL/GenBank/DDBJ whole genome shotgun (WGS) entry which is preliminary data.</text>
</comment>
<sequence length="36" mass="4361">MVNWKINNPYRVYLIKLNCTEIWRLLSQSPHVEKSS</sequence>
<dbReference type="InParanoid" id="A0A0V1AKL6"/>
<accession>A0A0V1AKL6</accession>
<gene>
    <name evidence="2" type="ORF">T01_11011</name>
    <name evidence="1" type="ORF">T01_11797</name>
</gene>
<protein>
    <submittedName>
        <fullName evidence="1">Uncharacterized protein</fullName>
    </submittedName>
</protein>
<evidence type="ECO:0000313" key="3">
    <source>
        <dbReference type="Proteomes" id="UP000054776"/>
    </source>
</evidence>
<organism evidence="1 3">
    <name type="scientific">Trichinella spiralis</name>
    <name type="common">Trichina worm</name>
    <dbReference type="NCBI Taxonomy" id="6334"/>
    <lineage>
        <taxon>Eukaryota</taxon>
        <taxon>Metazoa</taxon>
        <taxon>Ecdysozoa</taxon>
        <taxon>Nematoda</taxon>
        <taxon>Enoplea</taxon>
        <taxon>Dorylaimia</taxon>
        <taxon>Trichinellida</taxon>
        <taxon>Trichinellidae</taxon>
        <taxon>Trichinella</taxon>
    </lineage>
</organism>
<dbReference type="AlphaFoldDB" id="A0A0V1AKL6"/>
<evidence type="ECO:0000313" key="2">
    <source>
        <dbReference type="EMBL" id="KRY25372.1"/>
    </source>
</evidence>
<reference evidence="1 3" key="1">
    <citation type="submission" date="2015-01" db="EMBL/GenBank/DDBJ databases">
        <title>Evolution of Trichinella species and genotypes.</title>
        <authorList>
            <person name="Korhonen P.K."/>
            <person name="Edoardo P."/>
            <person name="Giuseppe L.R."/>
            <person name="Gasser R.B."/>
        </authorList>
    </citation>
    <scope>NUCLEOTIDE SEQUENCE [LARGE SCALE GENOMIC DNA]</scope>
    <source>
        <strain evidence="1">ISS3</strain>
    </source>
</reference>
<proteinExistence type="predicted"/>
<dbReference type="EMBL" id="JYDH01001044">
    <property type="protein sequence ID" value="KRY25300.1"/>
    <property type="molecule type" value="Genomic_DNA"/>
</dbReference>
<keyword evidence="3" id="KW-1185">Reference proteome</keyword>
<dbReference type="EMBL" id="JYDH01000995">
    <property type="protein sequence ID" value="KRY25372.1"/>
    <property type="molecule type" value="Genomic_DNA"/>
</dbReference>
<evidence type="ECO:0000313" key="1">
    <source>
        <dbReference type="EMBL" id="KRY25300.1"/>
    </source>
</evidence>
<dbReference type="Proteomes" id="UP000054776">
    <property type="component" value="Unassembled WGS sequence"/>
</dbReference>